<comment type="caution">
    <text evidence="3">The sequence shown here is derived from an EMBL/GenBank/DDBJ whole genome shotgun (WGS) entry which is preliminary data.</text>
</comment>
<dbReference type="EMBL" id="ML978125">
    <property type="protein sequence ID" value="KAF2100002.1"/>
    <property type="molecule type" value="Genomic_DNA"/>
</dbReference>
<dbReference type="InterPro" id="IPR036865">
    <property type="entry name" value="CRAL-TRIO_dom_sf"/>
</dbReference>
<reference evidence="3" key="1">
    <citation type="journal article" date="2020" name="Stud. Mycol.">
        <title>101 Dothideomycetes genomes: a test case for predicting lifestyles and emergence of pathogens.</title>
        <authorList>
            <person name="Haridas S."/>
            <person name="Albert R."/>
            <person name="Binder M."/>
            <person name="Bloem J."/>
            <person name="Labutti K."/>
            <person name="Salamov A."/>
            <person name="Andreopoulos B."/>
            <person name="Baker S."/>
            <person name="Barry K."/>
            <person name="Bills G."/>
            <person name="Bluhm B."/>
            <person name="Cannon C."/>
            <person name="Castanera R."/>
            <person name="Culley D."/>
            <person name="Daum C."/>
            <person name="Ezra D."/>
            <person name="Gonzalez J."/>
            <person name="Henrissat B."/>
            <person name="Kuo A."/>
            <person name="Liang C."/>
            <person name="Lipzen A."/>
            <person name="Lutzoni F."/>
            <person name="Magnuson J."/>
            <person name="Mondo S."/>
            <person name="Nolan M."/>
            <person name="Ohm R."/>
            <person name="Pangilinan J."/>
            <person name="Park H.-J."/>
            <person name="Ramirez L."/>
            <person name="Alfaro M."/>
            <person name="Sun H."/>
            <person name="Tritt A."/>
            <person name="Yoshinaga Y."/>
            <person name="Zwiers L.-H."/>
            <person name="Turgeon B."/>
            <person name="Goodwin S."/>
            <person name="Spatafora J."/>
            <person name="Crous P."/>
            <person name="Grigoriev I."/>
        </authorList>
    </citation>
    <scope>NUCLEOTIDE SEQUENCE</scope>
    <source>
        <strain evidence="3">CBS 133067</strain>
    </source>
</reference>
<dbReference type="InterPro" id="IPR011074">
    <property type="entry name" value="CRAL/TRIO_N_dom"/>
</dbReference>
<dbReference type="CDD" id="cd00170">
    <property type="entry name" value="SEC14"/>
    <property type="match status" value="1"/>
</dbReference>
<dbReference type="SMART" id="SM01100">
    <property type="entry name" value="CRAL_TRIO_N"/>
    <property type="match status" value="1"/>
</dbReference>
<dbReference type="InterPro" id="IPR051026">
    <property type="entry name" value="PI/PC_transfer"/>
</dbReference>
<dbReference type="SMART" id="SM00516">
    <property type="entry name" value="SEC14"/>
    <property type="match status" value="1"/>
</dbReference>
<evidence type="ECO:0000313" key="4">
    <source>
        <dbReference type="Proteomes" id="UP000799772"/>
    </source>
</evidence>
<dbReference type="PANTHER" id="PTHR45657">
    <property type="entry name" value="CRAL-TRIO DOMAIN-CONTAINING PROTEIN YKL091C-RELATED"/>
    <property type="match status" value="1"/>
</dbReference>
<feature type="non-terminal residue" evidence="3">
    <location>
        <position position="1"/>
    </location>
</feature>
<organism evidence="3 4">
    <name type="scientific">Rhizodiscina lignyota</name>
    <dbReference type="NCBI Taxonomy" id="1504668"/>
    <lineage>
        <taxon>Eukaryota</taxon>
        <taxon>Fungi</taxon>
        <taxon>Dikarya</taxon>
        <taxon>Ascomycota</taxon>
        <taxon>Pezizomycotina</taxon>
        <taxon>Dothideomycetes</taxon>
        <taxon>Pleosporomycetidae</taxon>
        <taxon>Aulographales</taxon>
        <taxon>Rhizodiscinaceae</taxon>
        <taxon>Rhizodiscina</taxon>
    </lineage>
</organism>
<dbReference type="InterPro" id="IPR001251">
    <property type="entry name" value="CRAL-TRIO_dom"/>
</dbReference>
<dbReference type="Proteomes" id="UP000799772">
    <property type="component" value="Unassembled WGS sequence"/>
</dbReference>
<protein>
    <submittedName>
        <fullName evidence="3">CRAL/TRIO domain-containing protein</fullName>
    </submittedName>
</protein>
<gene>
    <name evidence="3" type="ORF">NA57DRAFT_18846</name>
</gene>
<sequence>SSLSRVESYQYPNAHLGHLSEAQEGALEDFRILCEKEGYYKPAVGHTQASHDDATLLRYLRARKFSPRDALIQFKDTENWRKENHLEDLYNTIDVDEYEDTRKLYPQWTGRRDRRGIPVYLFKVSTLDSKTVSTYEKSISKSITVPHDEKKVPTKMLRLFALYENLMNFVLPLCTMLPDRPNTETPVTQSNNIVDISGVGLKQFWNLKNHMQDASTLATAYYPETLDRIFIIGAPAFFPTVWGWIKRWFDPITVSKIFILSHSNMKSTLEQYIDPENIPKKYGGELDFEFGMMPVLEPAITEHLKWSNPNKQKGQNTIPTGPLKWTDAASSKELELVAVGTNNGIPRKQVVASSSNSGSATPNPAPSQTDTYPPSTLAPTKTDAEASNTHEVANGADTVPAAAPNADPSATIQPVTAGSSGKTGEQPRVGTSETRFEAQNDTHAAGKLEEGTPAVVDHGHGDKTVTMEPMTIGQAPKEKPIPPIQKDQATLLDQAKAAAGAVYDQGVAVAGAVGLVKTEEQLQKEKEEEAKKKEEEEEQHKRDVNDPKVNEASDGKVEGFLRS</sequence>
<dbReference type="Gene3D" id="3.40.525.10">
    <property type="entry name" value="CRAL-TRIO lipid binding domain"/>
    <property type="match status" value="1"/>
</dbReference>
<dbReference type="SUPFAM" id="SSF52087">
    <property type="entry name" value="CRAL/TRIO domain"/>
    <property type="match status" value="1"/>
</dbReference>
<dbReference type="InterPro" id="IPR036273">
    <property type="entry name" value="CRAL/TRIO_N_dom_sf"/>
</dbReference>
<feature type="compositionally biased region" description="Polar residues" evidence="1">
    <location>
        <begin position="351"/>
        <end position="391"/>
    </location>
</feature>
<evidence type="ECO:0000313" key="3">
    <source>
        <dbReference type="EMBL" id="KAF2100002.1"/>
    </source>
</evidence>
<dbReference type="SUPFAM" id="SSF46938">
    <property type="entry name" value="CRAL/TRIO N-terminal domain"/>
    <property type="match status" value="1"/>
</dbReference>
<dbReference type="Pfam" id="PF00650">
    <property type="entry name" value="CRAL_TRIO"/>
    <property type="match status" value="1"/>
</dbReference>
<dbReference type="Pfam" id="PF03765">
    <property type="entry name" value="CRAL_TRIO_N"/>
    <property type="match status" value="1"/>
</dbReference>
<feature type="region of interest" description="Disordered" evidence="1">
    <location>
        <begin position="521"/>
        <end position="563"/>
    </location>
</feature>
<evidence type="ECO:0000256" key="1">
    <source>
        <dbReference type="SAM" id="MobiDB-lite"/>
    </source>
</evidence>
<dbReference type="OrthoDB" id="30289at2759"/>
<dbReference type="Gene3D" id="1.10.8.20">
    <property type="entry name" value="N-terminal domain of phosphatidylinositol transfer protein sec14p"/>
    <property type="match status" value="1"/>
</dbReference>
<dbReference type="PROSITE" id="PS50191">
    <property type="entry name" value="CRAL_TRIO"/>
    <property type="match status" value="1"/>
</dbReference>
<accession>A0A9P4MA40</accession>
<dbReference type="PANTHER" id="PTHR45657:SF3">
    <property type="entry name" value="TRANSPORTER, PUTATIVE (AFU_ORTHOLOGUE AFUA_5G09260)-RELATED"/>
    <property type="match status" value="1"/>
</dbReference>
<proteinExistence type="predicted"/>
<feature type="non-terminal residue" evidence="3">
    <location>
        <position position="563"/>
    </location>
</feature>
<feature type="domain" description="CRAL-TRIO" evidence="2">
    <location>
        <begin position="97"/>
        <end position="290"/>
    </location>
</feature>
<feature type="region of interest" description="Disordered" evidence="1">
    <location>
        <begin position="348"/>
        <end position="435"/>
    </location>
</feature>
<dbReference type="AlphaFoldDB" id="A0A9P4MA40"/>
<name>A0A9P4MA40_9PEZI</name>
<feature type="compositionally biased region" description="Polar residues" evidence="1">
    <location>
        <begin position="408"/>
        <end position="433"/>
    </location>
</feature>
<evidence type="ECO:0000259" key="2">
    <source>
        <dbReference type="PROSITE" id="PS50191"/>
    </source>
</evidence>
<keyword evidence="4" id="KW-1185">Reference proteome</keyword>